<organism evidence="1 2">
    <name type="scientific">Methylobacterium isbiliense</name>
    <dbReference type="NCBI Taxonomy" id="315478"/>
    <lineage>
        <taxon>Bacteria</taxon>
        <taxon>Pseudomonadati</taxon>
        <taxon>Pseudomonadota</taxon>
        <taxon>Alphaproteobacteria</taxon>
        <taxon>Hyphomicrobiales</taxon>
        <taxon>Methylobacteriaceae</taxon>
        <taxon>Methylobacterium</taxon>
    </lineage>
</organism>
<sequence length="67" mass="7698">MMDQQSAYEIVSEGVRKRLERAFWEVDDVVVALAPDAPPEVMDAWTALHKAMTPEFIARRDRLRGKP</sequence>
<dbReference type="Proteomes" id="UP001055153">
    <property type="component" value="Unassembled WGS sequence"/>
</dbReference>
<comment type="caution">
    <text evidence="1">The sequence shown here is derived from an EMBL/GenBank/DDBJ whole genome shotgun (WGS) entry which is preliminary data.</text>
</comment>
<dbReference type="EMBL" id="BPQQ01000160">
    <property type="protein sequence ID" value="GJE04697.1"/>
    <property type="molecule type" value="Genomic_DNA"/>
</dbReference>
<gene>
    <name evidence="1" type="ORF">GMJLKIPL_6663</name>
</gene>
<protein>
    <submittedName>
        <fullName evidence="1">Uncharacterized protein</fullName>
    </submittedName>
</protein>
<evidence type="ECO:0000313" key="1">
    <source>
        <dbReference type="EMBL" id="GJE04697.1"/>
    </source>
</evidence>
<proteinExistence type="predicted"/>
<evidence type="ECO:0000313" key="2">
    <source>
        <dbReference type="Proteomes" id="UP001055153"/>
    </source>
</evidence>
<reference evidence="1" key="1">
    <citation type="journal article" date="2021" name="Front. Microbiol.">
        <title>Comprehensive Comparative Genomics and Phenotyping of Methylobacterium Species.</title>
        <authorList>
            <person name="Alessa O."/>
            <person name="Ogura Y."/>
            <person name="Fujitani Y."/>
            <person name="Takami H."/>
            <person name="Hayashi T."/>
            <person name="Sahin N."/>
            <person name="Tani A."/>
        </authorList>
    </citation>
    <scope>NUCLEOTIDE SEQUENCE</scope>
    <source>
        <strain evidence="1">DSM 17168</strain>
    </source>
</reference>
<keyword evidence="2" id="KW-1185">Reference proteome</keyword>
<name>A0ABQ4SN89_9HYPH</name>
<reference evidence="1" key="2">
    <citation type="submission" date="2021-08" db="EMBL/GenBank/DDBJ databases">
        <authorList>
            <person name="Tani A."/>
            <person name="Ola A."/>
            <person name="Ogura Y."/>
            <person name="Katsura K."/>
            <person name="Hayashi T."/>
        </authorList>
    </citation>
    <scope>NUCLEOTIDE SEQUENCE</scope>
    <source>
        <strain evidence="1">DSM 17168</strain>
    </source>
</reference>
<accession>A0ABQ4SN89</accession>